<dbReference type="EMBL" id="AEVO01000042">
    <property type="protein sequence ID" value="EFY07264.1"/>
    <property type="molecule type" value="Genomic_DNA"/>
</dbReference>
<evidence type="ECO:0000256" key="3">
    <source>
        <dbReference type="ARBA" id="ARBA00022857"/>
    </source>
</evidence>
<dbReference type="InterPro" id="IPR029139">
    <property type="entry name" value="QueF_N"/>
</dbReference>
<dbReference type="SUPFAM" id="SSF55620">
    <property type="entry name" value="Tetrahydrobiopterin biosynthesis enzymes-like"/>
    <property type="match status" value="1"/>
</dbReference>
<dbReference type="GO" id="GO:0033739">
    <property type="term" value="F:preQ1 synthase activity"/>
    <property type="evidence" value="ECO:0007669"/>
    <property type="project" value="InterPro"/>
</dbReference>
<proteinExistence type="predicted"/>
<dbReference type="InterPro" id="IPR016428">
    <property type="entry name" value="QueF_type2"/>
</dbReference>
<dbReference type="AlphaFoldDB" id="E8LJG6"/>
<keyword evidence="7" id="KW-1185">Reference proteome</keyword>
<dbReference type="Pfam" id="PF14819">
    <property type="entry name" value="QueF_N"/>
    <property type="match status" value="1"/>
</dbReference>
<dbReference type="InterPro" id="IPR043133">
    <property type="entry name" value="GTP-CH-I_C/QueF"/>
</dbReference>
<dbReference type="STRING" id="762983.HMPREF9444_00845"/>
<dbReference type="GO" id="GO:0008616">
    <property type="term" value="P:tRNA queuosine(34) biosynthetic process"/>
    <property type="evidence" value="ECO:0007669"/>
    <property type="project" value="UniProtKB-KW"/>
</dbReference>
<evidence type="ECO:0000313" key="6">
    <source>
        <dbReference type="EMBL" id="EFY07264.1"/>
    </source>
</evidence>
<keyword evidence="1" id="KW-0963">Cytoplasm</keyword>
<dbReference type="Gene3D" id="3.30.1130.10">
    <property type="match status" value="2"/>
</dbReference>
<dbReference type="eggNOG" id="COG0780">
    <property type="taxonomic scope" value="Bacteria"/>
</dbReference>
<dbReference type="PIRSF" id="PIRSF004750">
    <property type="entry name" value="Nitrile_oxidored_YqcD_prd"/>
    <property type="match status" value="1"/>
</dbReference>
<evidence type="ECO:0000313" key="7">
    <source>
        <dbReference type="Proteomes" id="UP000018458"/>
    </source>
</evidence>
<dbReference type="Proteomes" id="UP000018458">
    <property type="component" value="Unassembled WGS sequence"/>
</dbReference>
<dbReference type="InterPro" id="IPR029500">
    <property type="entry name" value="QueF"/>
</dbReference>
<dbReference type="PANTHER" id="PTHR34354">
    <property type="entry name" value="NADPH-DEPENDENT 7-CYANO-7-DEAZAGUANINE REDUCTASE"/>
    <property type="match status" value="1"/>
</dbReference>
<comment type="caution">
    <text evidence="6">The sequence shown here is derived from an EMBL/GenBank/DDBJ whole genome shotgun (WGS) entry which is preliminary data.</text>
</comment>
<dbReference type="GO" id="GO:0005737">
    <property type="term" value="C:cytoplasm"/>
    <property type="evidence" value="ECO:0007669"/>
    <property type="project" value="InterPro"/>
</dbReference>
<dbReference type="HOGENOM" id="CLU_054738_0_0_6"/>
<dbReference type="NCBIfam" id="TIGR03138">
    <property type="entry name" value="QueF"/>
    <property type="match status" value="1"/>
</dbReference>
<gene>
    <name evidence="6" type="ORF">HMPREF9444_00845</name>
</gene>
<organism evidence="6 7">
    <name type="scientific">Succinatimonas hippei (strain DSM 22608 / JCM 16073 / KCTC 15190 / YIT 12066)</name>
    <dbReference type="NCBI Taxonomy" id="762983"/>
    <lineage>
        <taxon>Bacteria</taxon>
        <taxon>Pseudomonadati</taxon>
        <taxon>Pseudomonadota</taxon>
        <taxon>Gammaproteobacteria</taxon>
        <taxon>Aeromonadales</taxon>
        <taxon>Succinivibrionaceae</taxon>
        <taxon>Succinatimonas</taxon>
    </lineage>
</organism>
<keyword evidence="3" id="KW-0521">NADP</keyword>
<dbReference type="InterPro" id="IPR050084">
    <property type="entry name" value="NADPH_dep_7-cyano-7-deazaG_red"/>
</dbReference>
<keyword evidence="4" id="KW-0560">Oxidoreductase</keyword>
<dbReference type="Pfam" id="PF14489">
    <property type="entry name" value="QueF"/>
    <property type="match status" value="1"/>
</dbReference>
<dbReference type="RefSeq" id="WP_009143054.1">
    <property type="nucleotide sequence ID" value="NZ_GL830979.1"/>
</dbReference>
<dbReference type="eggNOG" id="COG2904">
    <property type="taxonomic scope" value="Bacteria"/>
</dbReference>
<keyword evidence="2" id="KW-0671">Queuosine biosynthesis</keyword>
<evidence type="ECO:0000256" key="1">
    <source>
        <dbReference type="ARBA" id="ARBA00022490"/>
    </source>
</evidence>
<reference evidence="6 7" key="1">
    <citation type="submission" date="2011-01" db="EMBL/GenBank/DDBJ databases">
        <authorList>
            <person name="Weinstock G."/>
            <person name="Sodergren E."/>
            <person name="Clifton S."/>
            <person name="Fulton L."/>
            <person name="Fulton B."/>
            <person name="Courtney L."/>
            <person name="Fronick C."/>
            <person name="Harrison M."/>
            <person name="Strong C."/>
            <person name="Farmer C."/>
            <person name="Delahaunty K."/>
            <person name="Markovic C."/>
            <person name="Hall O."/>
            <person name="Minx P."/>
            <person name="Tomlinson C."/>
            <person name="Mitreva M."/>
            <person name="Hou S."/>
            <person name="Chen J."/>
            <person name="Wollam A."/>
            <person name="Pepin K.H."/>
            <person name="Johnson M."/>
            <person name="Bhonagiri V."/>
            <person name="Zhang X."/>
            <person name="Suruliraj S."/>
            <person name="Warren W."/>
            <person name="Chinwalla A."/>
            <person name="Mardis E.R."/>
            <person name="Wilson R.K."/>
        </authorList>
    </citation>
    <scope>NUCLEOTIDE SEQUENCE [LARGE SCALE GENOMIC DNA]</scope>
    <source>
        <strain evidence="7">DSM 22608 / JCM 16073 / KCTC 15190 / YIT 12066</strain>
    </source>
</reference>
<evidence type="ECO:0000256" key="2">
    <source>
        <dbReference type="ARBA" id="ARBA00022785"/>
    </source>
</evidence>
<name>E8LJG6_SUCHY</name>
<accession>E8LJG6</accession>
<feature type="domain" description="NADPH-dependent 7-cyano-7-deazaguanine reductase N-terminal" evidence="5">
    <location>
        <begin position="14"/>
        <end position="120"/>
    </location>
</feature>
<protein>
    <submittedName>
        <fullName evidence="6">Putative queuine synthase</fullName>
    </submittedName>
</protein>
<evidence type="ECO:0000256" key="4">
    <source>
        <dbReference type="ARBA" id="ARBA00023002"/>
    </source>
</evidence>
<evidence type="ECO:0000259" key="5">
    <source>
        <dbReference type="Pfam" id="PF14819"/>
    </source>
</evidence>
<sequence length="270" mass="30848">MQKNELLLGKATSYLEEYDPTVLQPIGRNLGRAQLKSNVSLGYDLWRLYEITYLNRQGIPQIAVGTIKVPATSPYIVESKSLKLYIGSFTQTKFSNKEEVTAIIAHDLSKVLETNVEVKLFALNENNECFNIQMLSGTSIDQEPIEKPVYEPDPKLLVPSNGHYVIETLRSDLLRTLCPVTGQPDHASIMIRYEGEQIDKKALLSYIVSYRRHRGFHEQCCEQIFNDIKQNLRPVKLCVMACFTRRGGIDINPIRNEFSEDIIPVRTIRQ</sequence>
<dbReference type="PANTHER" id="PTHR34354:SF1">
    <property type="entry name" value="NADPH-DEPENDENT 7-CYANO-7-DEAZAGUANINE REDUCTASE"/>
    <property type="match status" value="1"/>
</dbReference>
<dbReference type="OrthoDB" id="9789995at2"/>